<protein>
    <submittedName>
        <fullName evidence="1">Uncharacterized protein</fullName>
    </submittedName>
</protein>
<dbReference type="EMBL" id="WUEY01000014">
    <property type="protein sequence ID" value="NEI72869.1"/>
    <property type="molecule type" value="Genomic_DNA"/>
</dbReference>
<accession>A0A6L9UBW8</accession>
<reference evidence="1 2" key="1">
    <citation type="submission" date="2019-12" db="EMBL/GenBank/DDBJ databases">
        <title>Rhizobium genotypes associated with high levels of biological nitrogen fixation by grain legumes in a temperate-maritime cropping system.</title>
        <authorList>
            <person name="Maluk M."/>
            <person name="Francesc Ferrando Molina F."/>
            <person name="Lopez Del Egido L."/>
            <person name="Lafos M."/>
            <person name="Langarica-Fuentes A."/>
            <person name="Gebre Yohannes G."/>
            <person name="Young M.W."/>
            <person name="Martin P."/>
            <person name="Gantlett R."/>
            <person name="Kenicer G."/>
            <person name="Hawes C."/>
            <person name="Begg G.S."/>
            <person name="Quilliam R.S."/>
            <person name="Squire G.R."/>
            <person name="Poole P.S."/>
            <person name="Young P.W."/>
            <person name="Iannetta P.M."/>
            <person name="James E.K."/>
        </authorList>
    </citation>
    <scope>NUCLEOTIDE SEQUENCE [LARGE SCALE GENOMIC DNA]</scope>
    <source>
        <strain evidence="1 2">JHI1118</strain>
    </source>
</reference>
<name>A0A6L9UBW8_9HYPH</name>
<dbReference type="AlphaFoldDB" id="A0A6L9UBW8"/>
<dbReference type="RefSeq" id="WP_163990682.1">
    <property type="nucleotide sequence ID" value="NZ_WUEY01000014.1"/>
</dbReference>
<comment type="caution">
    <text evidence="1">The sequence shown here is derived from an EMBL/GenBank/DDBJ whole genome shotgun (WGS) entry which is preliminary data.</text>
</comment>
<gene>
    <name evidence="1" type="ORF">GR212_25230</name>
</gene>
<dbReference type="Proteomes" id="UP000483035">
    <property type="component" value="Unassembled WGS sequence"/>
</dbReference>
<organism evidence="1 2">
    <name type="scientific">Rhizobium lusitanum</name>
    <dbReference type="NCBI Taxonomy" id="293958"/>
    <lineage>
        <taxon>Bacteria</taxon>
        <taxon>Pseudomonadati</taxon>
        <taxon>Pseudomonadota</taxon>
        <taxon>Alphaproteobacteria</taxon>
        <taxon>Hyphomicrobiales</taxon>
        <taxon>Rhizobiaceae</taxon>
        <taxon>Rhizobium/Agrobacterium group</taxon>
        <taxon>Rhizobium</taxon>
    </lineage>
</organism>
<evidence type="ECO:0000313" key="1">
    <source>
        <dbReference type="EMBL" id="NEI72869.1"/>
    </source>
</evidence>
<proteinExistence type="predicted"/>
<sequence length="87" mass="9721">MERTIETEITFIHPFVLSSFKMPLEAGTYRLIVDEEEIEGLSFSAFKRTSTQLEIPSISTAIGTRQRLQVSSQEIEAALAKDSRAGD</sequence>
<evidence type="ECO:0000313" key="2">
    <source>
        <dbReference type="Proteomes" id="UP000483035"/>
    </source>
</evidence>